<organism evidence="1 2">
    <name type="scientific">Laribacter hongkongensis</name>
    <dbReference type="NCBI Taxonomy" id="168471"/>
    <lineage>
        <taxon>Bacteria</taxon>
        <taxon>Pseudomonadati</taxon>
        <taxon>Pseudomonadota</taxon>
        <taxon>Betaproteobacteria</taxon>
        <taxon>Neisseriales</taxon>
        <taxon>Aquaspirillaceae</taxon>
        <taxon>Laribacter</taxon>
    </lineage>
</organism>
<dbReference type="AlphaFoldDB" id="A0A248LH76"/>
<dbReference type="OrthoDB" id="8592743at2"/>
<dbReference type="Proteomes" id="UP000197424">
    <property type="component" value="Chromosome"/>
</dbReference>
<gene>
    <name evidence="1" type="ORF">LHGZ1_1276</name>
</gene>
<accession>A0A248LH76</accession>
<protein>
    <submittedName>
        <fullName evidence="1">DUF3296 domain containing protein</fullName>
    </submittedName>
</protein>
<evidence type="ECO:0000313" key="2">
    <source>
        <dbReference type="Proteomes" id="UP000197424"/>
    </source>
</evidence>
<dbReference type="RefSeq" id="WP_088860516.1">
    <property type="nucleotide sequence ID" value="NZ_CP022115.1"/>
</dbReference>
<sequence length="363" mass="42493">MKITKDELHEMQQERRLEFCFHNGQPTRVIDFEIDTIEMIKNLAASVREIAKTDVIPFHVKTDMGWSHIKCSMAGHRLLQSLMPVYFVYLQRMQKHTLTPAVQFTMDKFSFMLNWGNMSKGIFNGHQLMSEYVELMNTAAAQVRQYIRSSQYKKDMNNYSRSSRKNYASLRRYIERLFKNHSRLLVMRIDLEYRSAENICNQKPVFVSYEEAKADREAFLKGLAKRFPAIKGYAWSMEYGIHRGYHYHAIFFADSRYNPRDIDLASAIGDFWSDEVTQGRGFAYNCNALKSRYRSCGIGMIDHFNEEGIKGLLYACHYMTKTDELMKLVLSGNNRSFGRGTLPAIRQETRGRKRRATENHFCA</sequence>
<reference evidence="2" key="1">
    <citation type="submission" date="2017-06" db="EMBL/GenBank/DDBJ databases">
        <title>Whole genome sequence of Laribacter hongkongensis LHGZ1.</title>
        <authorList>
            <person name="Chen D."/>
            <person name="Wu H."/>
            <person name="Chen J."/>
        </authorList>
    </citation>
    <scope>NUCLEOTIDE SEQUENCE [LARGE SCALE GENOMIC DNA]</scope>
    <source>
        <strain evidence="2">LHGZ1</strain>
    </source>
</reference>
<evidence type="ECO:0000313" key="1">
    <source>
        <dbReference type="EMBL" id="ASJ24107.1"/>
    </source>
</evidence>
<proteinExistence type="predicted"/>
<name>A0A248LH76_9NEIS</name>
<dbReference type="EMBL" id="CP022115">
    <property type="protein sequence ID" value="ASJ24107.1"/>
    <property type="molecule type" value="Genomic_DNA"/>
</dbReference>